<reference evidence="1 2" key="1">
    <citation type="submission" date="2020-05" db="EMBL/GenBank/DDBJ databases">
        <authorList>
            <person name="Khan S.A."/>
            <person name="Jeon C.O."/>
            <person name="Chun B.H."/>
        </authorList>
    </citation>
    <scope>NUCLEOTIDE SEQUENCE [LARGE SCALE GENOMIC DNA]</scope>
    <source>
        <strain evidence="1 2">S1162</strain>
    </source>
</reference>
<protein>
    <submittedName>
        <fullName evidence="1">Uncharacterized protein</fullName>
    </submittedName>
</protein>
<organism evidence="1 2">
    <name type="scientific">Mucilaginibacter humi</name>
    <dbReference type="NCBI Taxonomy" id="2732510"/>
    <lineage>
        <taxon>Bacteria</taxon>
        <taxon>Pseudomonadati</taxon>
        <taxon>Bacteroidota</taxon>
        <taxon>Sphingobacteriia</taxon>
        <taxon>Sphingobacteriales</taxon>
        <taxon>Sphingobacteriaceae</taxon>
        <taxon>Mucilaginibacter</taxon>
    </lineage>
</organism>
<dbReference type="RefSeq" id="WP_175268979.1">
    <property type="nucleotide sequence ID" value="NZ_JABFCR010000006.1"/>
</dbReference>
<accession>A0ABX1W4T1</accession>
<sequence length="293" mass="34319">MLEINASIAKHKGRIWCCYRTKHLFQYDSKSYITELNADFTPISNRKLTVENGNTAFEDVRLFSTGEHLLAFYTYLPRLASGKWDWIFGVGMGTLDVDKACIVKQTSLRPMSKRVHEKNWTPYMFANELFLITDLAPFLRVLKLELNNGKNLAREHFLSTTRTLGWPFGELRGGTPLLQQPGDNSGWVYGFAHSYLDNFNGFKRFYYYTAIRYNHYRKILEYHPDALGYKDEDPDSEYKKLWHYSNNSELKIVFPMGIMYQDDGVLVSFGKDDVCSFTQHFKWQYLKSLFKDS</sequence>
<dbReference type="Proteomes" id="UP000566071">
    <property type="component" value="Unassembled WGS sequence"/>
</dbReference>
<evidence type="ECO:0000313" key="1">
    <source>
        <dbReference type="EMBL" id="NNU33285.1"/>
    </source>
</evidence>
<gene>
    <name evidence="1" type="ORF">HK413_02255</name>
</gene>
<dbReference type="EMBL" id="JABFCR010000006">
    <property type="protein sequence ID" value="NNU33285.1"/>
    <property type="molecule type" value="Genomic_DNA"/>
</dbReference>
<proteinExistence type="predicted"/>
<comment type="caution">
    <text evidence="1">The sequence shown here is derived from an EMBL/GenBank/DDBJ whole genome shotgun (WGS) entry which is preliminary data.</text>
</comment>
<evidence type="ECO:0000313" key="2">
    <source>
        <dbReference type="Proteomes" id="UP000566071"/>
    </source>
</evidence>
<name>A0ABX1W4T1_9SPHI</name>
<keyword evidence="2" id="KW-1185">Reference proteome</keyword>